<name>A0A2T2ZW41_9PEZI</name>
<organism evidence="2 3">
    <name type="scientific">Coniella lustricola</name>
    <dbReference type="NCBI Taxonomy" id="2025994"/>
    <lineage>
        <taxon>Eukaryota</taxon>
        <taxon>Fungi</taxon>
        <taxon>Dikarya</taxon>
        <taxon>Ascomycota</taxon>
        <taxon>Pezizomycotina</taxon>
        <taxon>Sordariomycetes</taxon>
        <taxon>Sordariomycetidae</taxon>
        <taxon>Diaporthales</taxon>
        <taxon>Schizoparmaceae</taxon>
        <taxon>Coniella</taxon>
    </lineage>
</organism>
<evidence type="ECO:0008006" key="4">
    <source>
        <dbReference type="Google" id="ProtNLM"/>
    </source>
</evidence>
<dbReference type="InParanoid" id="A0A2T2ZW41"/>
<evidence type="ECO:0000256" key="1">
    <source>
        <dbReference type="SAM" id="SignalP"/>
    </source>
</evidence>
<dbReference type="AlphaFoldDB" id="A0A2T2ZW41"/>
<accession>A0A2T2ZW41</accession>
<evidence type="ECO:0000313" key="2">
    <source>
        <dbReference type="EMBL" id="PSR78250.1"/>
    </source>
</evidence>
<sequence>MHTMAQPATILSPSLSKPLLLAQLHLLSVLPLLSVLDLPPQYAQLTHISCSQRWQEERPEHVQHPYILVPSLTAGAAC</sequence>
<keyword evidence="3" id="KW-1185">Reference proteome</keyword>
<feature type="signal peptide" evidence="1">
    <location>
        <begin position="1"/>
        <end position="16"/>
    </location>
</feature>
<proteinExistence type="predicted"/>
<evidence type="ECO:0000313" key="3">
    <source>
        <dbReference type="Proteomes" id="UP000241462"/>
    </source>
</evidence>
<gene>
    <name evidence="2" type="ORF">BD289DRAFT_444180</name>
</gene>
<dbReference type="EMBL" id="KZ678615">
    <property type="protein sequence ID" value="PSR78250.1"/>
    <property type="molecule type" value="Genomic_DNA"/>
</dbReference>
<dbReference type="Proteomes" id="UP000241462">
    <property type="component" value="Unassembled WGS sequence"/>
</dbReference>
<reference evidence="2 3" key="1">
    <citation type="journal article" date="2018" name="Mycol. Prog.">
        <title>Coniella lustricola, a new species from submerged detritus.</title>
        <authorList>
            <person name="Raudabaugh D.B."/>
            <person name="Iturriaga T."/>
            <person name="Carver A."/>
            <person name="Mondo S."/>
            <person name="Pangilinan J."/>
            <person name="Lipzen A."/>
            <person name="He G."/>
            <person name="Amirebrahimi M."/>
            <person name="Grigoriev I.V."/>
            <person name="Miller A.N."/>
        </authorList>
    </citation>
    <scope>NUCLEOTIDE SEQUENCE [LARGE SCALE GENOMIC DNA]</scope>
    <source>
        <strain evidence="2 3">B22-T-1</strain>
    </source>
</reference>
<protein>
    <recommendedName>
        <fullName evidence="4">Secreted protein</fullName>
    </recommendedName>
</protein>
<feature type="chain" id="PRO_5015549168" description="Secreted protein" evidence="1">
    <location>
        <begin position="17"/>
        <end position="78"/>
    </location>
</feature>
<keyword evidence="1" id="KW-0732">Signal</keyword>